<accession>A0A182VLP4</accession>
<dbReference type="VEuPathDB" id="VectorBase:AMEM21_010125"/>
<dbReference type="InterPro" id="IPR000047">
    <property type="entry name" value="HTH_motif"/>
</dbReference>
<evidence type="ECO:0000256" key="3">
    <source>
        <dbReference type="ARBA" id="ARBA00023155"/>
    </source>
</evidence>
<organism evidence="9 10">
    <name type="scientific">Anopheles merus</name>
    <name type="common">Mosquito</name>
    <dbReference type="NCBI Taxonomy" id="30066"/>
    <lineage>
        <taxon>Eukaryota</taxon>
        <taxon>Metazoa</taxon>
        <taxon>Ecdysozoa</taxon>
        <taxon>Arthropoda</taxon>
        <taxon>Hexapoda</taxon>
        <taxon>Insecta</taxon>
        <taxon>Pterygota</taxon>
        <taxon>Neoptera</taxon>
        <taxon>Endopterygota</taxon>
        <taxon>Diptera</taxon>
        <taxon>Nematocera</taxon>
        <taxon>Culicoidea</taxon>
        <taxon>Culicidae</taxon>
        <taxon>Anophelinae</taxon>
        <taxon>Anopheles</taxon>
    </lineage>
</organism>
<feature type="compositionally biased region" description="Low complexity" evidence="7">
    <location>
        <begin position="34"/>
        <end position="44"/>
    </location>
</feature>
<dbReference type="VEuPathDB" id="VectorBase:AMEM017086"/>
<evidence type="ECO:0000256" key="7">
    <source>
        <dbReference type="SAM" id="MobiDB-lite"/>
    </source>
</evidence>
<dbReference type="InterPro" id="IPR001356">
    <property type="entry name" value="HD"/>
</dbReference>
<sequence>MSSNNAVLTNSPNSDSDHEEGHPQKCRRQGAWMPAAVSDASPPASQYPDGYCIDMSPAGHPKSLPSFYIERLLGFGPAEHPRHSRDKRTLSTGTPASHCSTPPSGGAVSIASERDWCGASASLAATLSPIGSPLPEEEEDDDAEKSPEPKPLNPSLSSIVYNQAAAPRHQSMQPGRKLVNAVYIAWPEGRTVEVNLERFQRKMMLSGGGGGSGDGADLAGYGQWHPELGTGVPQFLPERPAHKPSLASKLDFSSDPYLHLQASTLVKRYRKQNRERKPRQAYSAMQLERLEDEFQRNIYLNVNKRFELAQCLGLTETQIKTWFQNRRTKFKKQQDSRNKREQRQQAQLIAQWLFQPPQLGSIPLDGQLQPMPRLAALPVHRSSLALAQGTLQSALMAPYHLLPPTSLTVQQHQHQQRCALEEGPRVVKPVYTVRSPNTVPAFPTAVPYATSSVVSSLQTGGAKDLQQVDASG</sequence>
<feature type="compositionally biased region" description="Polar residues" evidence="7">
    <location>
        <begin position="1"/>
        <end position="14"/>
    </location>
</feature>
<dbReference type="PANTHER" id="PTHR24333:SF9">
    <property type="entry name" value="HOMEOBOX DOMAIN-CONTAINING PROTEIN"/>
    <property type="match status" value="1"/>
</dbReference>
<evidence type="ECO:0000256" key="2">
    <source>
        <dbReference type="ARBA" id="ARBA00023125"/>
    </source>
</evidence>
<evidence type="ECO:0000256" key="1">
    <source>
        <dbReference type="ARBA" id="ARBA00004123"/>
    </source>
</evidence>
<dbReference type="InterPro" id="IPR017970">
    <property type="entry name" value="Homeobox_CS"/>
</dbReference>
<dbReference type="EnsemblMetazoa" id="AMEM017086-RA">
    <property type="protein sequence ID" value="AMEM017086-PA"/>
    <property type="gene ID" value="AMEM017086"/>
</dbReference>
<dbReference type="InterPro" id="IPR009057">
    <property type="entry name" value="Homeodomain-like_sf"/>
</dbReference>
<feature type="DNA-binding region" description="Homeobox" evidence="5">
    <location>
        <begin position="275"/>
        <end position="334"/>
    </location>
</feature>
<dbReference type="AlphaFoldDB" id="A0A182VLP4"/>
<keyword evidence="3 5" id="KW-0371">Homeobox</keyword>
<dbReference type="PROSITE" id="PS00027">
    <property type="entry name" value="HOMEOBOX_1"/>
    <property type="match status" value="1"/>
</dbReference>
<evidence type="ECO:0000256" key="5">
    <source>
        <dbReference type="PROSITE-ProRule" id="PRU00108"/>
    </source>
</evidence>
<dbReference type="STRING" id="30066.A0A182VLP4"/>
<feature type="domain" description="Homeobox" evidence="8">
    <location>
        <begin position="273"/>
        <end position="333"/>
    </location>
</feature>
<dbReference type="SUPFAM" id="SSF46689">
    <property type="entry name" value="Homeodomain-like"/>
    <property type="match status" value="1"/>
</dbReference>
<dbReference type="PROSITE" id="PS50071">
    <property type="entry name" value="HOMEOBOX_2"/>
    <property type="match status" value="1"/>
</dbReference>
<evidence type="ECO:0000256" key="4">
    <source>
        <dbReference type="ARBA" id="ARBA00023242"/>
    </source>
</evidence>
<feature type="region of interest" description="Disordered" evidence="7">
    <location>
        <begin position="1"/>
        <end position="50"/>
    </location>
</feature>
<dbReference type="CDD" id="cd00086">
    <property type="entry name" value="homeodomain"/>
    <property type="match status" value="1"/>
</dbReference>
<evidence type="ECO:0000313" key="9">
    <source>
        <dbReference type="EnsemblMetazoa" id="AMEM017086-PA"/>
    </source>
</evidence>
<dbReference type="GO" id="GO:0003677">
    <property type="term" value="F:DNA binding"/>
    <property type="evidence" value="ECO:0007669"/>
    <property type="project" value="UniProtKB-UniRule"/>
</dbReference>
<evidence type="ECO:0000259" key="8">
    <source>
        <dbReference type="PROSITE" id="PS50071"/>
    </source>
</evidence>
<dbReference type="InterPro" id="IPR050848">
    <property type="entry name" value="Homeobox_TF"/>
</dbReference>
<dbReference type="PRINTS" id="PR00031">
    <property type="entry name" value="HTHREPRESSR"/>
</dbReference>
<protein>
    <recommendedName>
        <fullName evidence="8">Homeobox domain-containing protein</fullName>
    </recommendedName>
</protein>
<dbReference type="GO" id="GO:0005634">
    <property type="term" value="C:nucleus"/>
    <property type="evidence" value="ECO:0007669"/>
    <property type="project" value="UniProtKB-SubCell"/>
</dbReference>
<keyword evidence="2 5" id="KW-0238">DNA-binding</keyword>
<evidence type="ECO:0000313" key="10">
    <source>
        <dbReference type="Proteomes" id="UP000075903"/>
    </source>
</evidence>
<keyword evidence="4 5" id="KW-0539">Nucleus</keyword>
<evidence type="ECO:0000256" key="6">
    <source>
        <dbReference type="RuleBase" id="RU000682"/>
    </source>
</evidence>
<proteinExistence type="predicted"/>
<dbReference type="Proteomes" id="UP000075903">
    <property type="component" value="Unassembled WGS sequence"/>
</dbReference>
<comment type="subcellular location">
    <subcellularLocation>
        <location evidence="1 5 6">Nucleus</location>
    </subcellularLocation>
</comment>
<dbReference type="GO" id="GO:0000981">
    <property type="term" value="F:DNA-binding transcription factor activity, RNA polymerase II-specific"/>
    <property type="evidence" value="ECO:0007669"/>
    <property type="project" value="InterPro"/>
</dbReference>
<dbReference type="InterPro" id="IPR020479">
    <property type="entry name" value="HD_metazoa"/>
</dbReference>
<dbReference type="SMART" id="SM00389">
    <property type="entry name" value="HOX"/>
    <property type="match status" value="1"/>
</dbReference>
<dbReference type="PANTHER" id="PTHR24333">
    <property type="entry name" value="HOMEO BOX HB9 LIKE A-RELATED"/>
    <property type="match status" value="1"/>
</dbReference>
<dbReference type="Gene3D" id="1.10.10.60">
    <property type="entry name" value="Homeodomain-like"/>
    <property type="match status" value="1"/>
</dbReference>
<keyword evidence="10" id="KW-1185">Reference proteome</keyword>
<reference evidence="9" key="1">
    <citation type="submission" date="2020-05" db="UniProtKB">
        <authorList>
            <consortium name="EnsemblMetazoa"/>
        </authorList>
    </citation>
    <scope>IDENTIFICATION</scope>
    <source>
        <strain evidence="9">MAF</strain>
    </source>
</reference>
<dbReference type="PRINTS" id="PR00024">
    <property type="entry name" value="HOMEOBOX"/>
</dbReference>
<dbReference type="Pfam" id="PF00046">
    <property type="entry name" value="Homeodomain"/>
    <property type="match status" value="1"/>
</dbReference>
<feature type="compositionally biased region" description="Polar residues" evidence="7">
    <location>
        <begin position="90"/>
        <end position="103"/>
    </location>
</feature>
<feature type="region of interest" description="Disordered" evidence="7">
    <location>
        <begin position="78"/>
        <end position="110"/>
    </location>
</feature>
<name>A0A182VLP4_ANOME</name>
<feature type="region of interest" description="Disordered" evidence="7">
    <location>
        <begin position="127"/>
        <end position="156"/>
    </location>
</feature>